<dbReference type="GO" id="GO:0046872">
    <property type="term" value="F:metal ion binding"/>
    <property type="evidence" value="ECO:0007669"/>
    <property type="project" value="InterPro"/>
</dbReference>
<accession>A0A2U8I7F5</accession>
<dbReference type="GO" id="GO:0003676">
    <property type="term" value="F:nucleic acid binding"/>
    <property type="evidence" value="ECO:0007669"/>
    <property type="project" value="InterPro"/>
</dbReference>
<dbReference type="AlphaFoldDB" id="A0A2U8I7F5"/>
<feature type="domain" description="DNA/RNA non-specific endonuclease/pyrophosphatase/phosphodiesterase" evidence="2">
    <location>
        <begin position="282"/>
        <end position="357"/>
    </location>
</feature>
<evidence type="ECO:0000256" key="1">
    <source>
        <dbReference type="SAM" id="MobiDB-lite"/>
    </source>
</evidence>
<reference evidence="4 5" key="1">
    <citation type="submission" date="2017-05" db="EMBL/GenBank/DDBJ databases">
        <title>Genome sequence of Candidatus Fukatsuia symbiotica and Candidatus Hamiltonella defensa from Acyrthosiphon pisum strain 5D.</title>
        <authorList>
            <person name="Patel V.A."/>
            <person name="Chevignon G."/>
            <person name="Russell J.A."/>
            <person name="Oliver K.M."/>
        </authorList>
    </citation>
    <scope>NUCLEOTIDE SEQUENCE [LARGE SCALE GENOMIC DNA]</scope>
    <source>
        <strain evidence="4 5">5D</strain>
    </source>
</reference>
<dbReference type="GO" id="GO:0016787">
    <property type="term" value="F:hydrolase activity"/>
    <property type="evidence" value="ECO:0007669"/>
    <property type="project" value="InterPro"/>
</dbReference>
<feature type="domain" description="eCIS core" evidence="3">
    <location>
        <begin position="82"/>
        <end position="147"/>
    </location>
</feature>
<dbReference type="Pfam" id="PF13699">
    <property type="entry name" value="eCIS_core"/>
    <property type="match status" value="1"/>
</dbReference>
<dbReference type="EMBL" id="CP021659">
    <property type="protein sequence ID" value="AWK15102.1"/>
    <property type="molecule type" value="Genomic_DNA"/>
</dbReference>
<evidence type="ECO:0000313" key="4">
    <source>
        <dbReference type="EMBL" id="AWK15102.1"/>
    </source>
</evidence>
<proteinExistence type="predicted"/>
<sequence>MATSGHNTFQPATSHKQQHFPRAANRTRHASSPAFHPVIPLQFQRNPQHVLAAQSLIGNRAVVQLLNQTHNRETQSVNKTGLPTPLKTGIESLSGIDLSDVRVHYYSEKPSQLQALAYAQGEHIYLGAGQERHLPHEAWHVVQQKQGRVKPTLQMKTGIGINDDATLEQEATQWGEKAEHYTPNEDLSLLRRKTVDDPQVVQRKVENLTLESGDNLNTIVGALKQGTIIVNGTPWYLNEIYQANVDGLKKKEGLINLYRAKFAKATIVPEIDGKRGNNTSEYGHVKALGEWEHLASTHTKERNLDTGHLIADVFFAPEQKQESYVATNLAPQDTHINVSDYKRKENDIKKIVKDDISVEMHVKLNYGDSPKYSLKTLVERGALKNVYKPKKDKTDPNFLKELEDQEKKTSIEVPRRIPSQWTLDIQKLKGEKEGDTIKYKNEGDPEHNSGFTKELAFYDPKGLLNPTEVFKHKDNSYRYTEAQLEEGEKTIKSIKYAEKAKKYEEVLKTIETEYGNIEKPKGLNENDYWSLFQQALINTLKKNKEAFQNELNLLIKIERTAESFKTMRLKREPQDLLEGVAKKSNNE</sequence>
<dbReference type="Gene3D" id="3.40.570.10">
    <property type="entry name" value="Extracellular Endonuclease, subunit A"/>
    <property type="match status" value="1"/>
</dbReference>
<feature type="compositionally biased region" description="Polar residues" evidence="1">
    <location>
        <begin position="1"/>
        <end position="15"/>
    </location>
</feature>
<dbReference type="RefSeq" id="WP_119963685.1">
    <property type="nucleotide sequence ID" value="NZ_CP021659.1"/>
</dbReference>
<evidence type="ECO:0008006" key="6">
    <source>
        <dbReference type="Google" id="ProtNLM"/>
    </source>
</evidence>
<gene>
    <name evidence="4" type="ORF">CCS41_12485</name>
</gene>
<feature type="region of interest" description="Disordered" evidence="1">
    <location>
        <begin position="1"/>
        <end position="30"/>
    </location>
</feature>
<dbReference type="InterPro" id="IPR001604">
    <property type="entry name" value="Endo_G_ENPP1-like_dom"/>
</dbReference>
<organism evidence="4 5">
    <name type="scientific">Candidatus Fukatsuia symbiotica</name>
    <dbReference type="NCBI Taxonomy" id="1878942"/>
    <lineage>
        <taxon>Bacteria</taxon>
        <taxon>Pseudomonadati</taxon>
        <taxon>Pseudomonadota</taxon>
        <taxon>Gammaproteobacteria</taxon>
        <taxon>Enterobacterales</taxon>
        <taxon>Yersiniaceae</taxon>
        <taxon>Candidatus Fukatsuia</taxon>
    </lineage>
</organism>
<dbReference type="Proteomes" id="UP000261875">
    <property type="component" value="Chromosome"/>
</dbReference>
<dbReference type="KEGG" id="fsm:CCS41_12485"/>
<dbReference type="InterPro" id="IPR044929">
    <property type="entry name" value="DNA/RNA_non-sp_Endonuclease_sf"/>
</dbReference>
<evidence type="ECO:0000259" key="2">
    <source>
        <dbReference type="Pfam" id="PF01223"/>
    </source>
</evidence>
<keyword evidence="5" id="KW-1185">Reference proteome</keyword>
<dbReference type="Pfam" id="PF01223">
    <property type="entry name" value="Endonuclease_NS"/>
    <property type="match status" value="1"/>
</dbReference>
<evidence type="ECO:0000259" key="3">
    <source>
        <dbReference type="Pfam" id="PF13699"/>
    </source>
</evidence>
<dbReference type="InterPro" id="IPR025295">
    <property type="entry name" value="eCIS_core_dom"/>
</dbReference>
<evidence type="ECO:0000313" key="5">
    <source>
        <dbReference type="Proteomes" id="UP000261875"/>
    </source>
</evidence>
<name>A0A2U8I7F5_9GAMM</name>
<protein>
    <recommendedName>
        <fullName evidence="6">DUF4157 domain-containing protein</fullName>
    </recommendedName>
</protein>